<dbReference type="InterPro" id="IPR021955">
    <property type="entry name" value="DUF3572"/>
</dbReference>
<name>A0A9X3E4Q1_9HYPH</name>
<proteinExistence type="predicted"/>
<accession>A0A9X3E4Q1</accession>
<keyword evidence="2" id="KW-1185">Reference proteome</keyword>
<organism evidence="1 2">
    <name type="scientific">Kaistia nematophila</name>
    <dbReference type="NCBI Taxonomy" id="2994654"/>
    <lineage>
        <taxon>Bacteria</taxon>
        <taxon>Pseudomonadati</taxon>
        <taxon>Pseudomonadota</taxon>
        <taxon>Alphaproteobacteria</taxon>
        <taxon>Hyphomicrobiales</taxon>
        <taxon>Kaistiaceae</taxon>
        <taxon>Kaistia</taxon>
    </lineage>
</organism>
<evidence type="ECO:0000313" key="1">
    <source>
        <dbReference type="EMBL" id="MCX5571332.1"/>
    </source>
</evidence>
<gene>
    <name evidence="1" type="ORF">OSH07_19180</name>
</gene>
<dbReference type="Pfam" id="PF12096">
    <property type="entry name" value="DUF3572"/>
    <property type="match status" value="1"/>
</dbReference>
<dbReference type="RefSeq" id="WP_266340285.1">
    <property type="nucleotide sequence ID" value="NZ_JAPKNK010000009.1"/>
</dbReference>
<dbReference type="Proteomes" id="UP001144805">
    <property type="component" value="Unassembled WGS sequence"/>
</dbReference>
<comment type="caution">
    <text evidence="1">The sequence shown here is derived from an EMBL/GenBank/DDBJ whole genome shotgun (WGS) entry which is preliminary data.</text>
</comment>
<dbReference type="AlphaFoldDB" id="A0A9X3E4Q1"/>
<sequence>MIRQKEPPLDVEGAERLAIEGLAFLASEPEELGRFLALVGLGPETLRDAASDPGFLAGVLEYFMENEALLLVFAARANIRPTMIAAARYLLDREITE</sequence>
<reference evidence="1" key="1">
    <citation type="submission" date="2022-11" db="EMBL/GenBank/DDBJ databases">
        <title>Biodiversity and phylogenetic relationships of bacteria.</title>
        <authorList>
            <person name="Machado R.A.R."/>
            <person name="Bhat A."/>
            <person name="Loulou A."/>
            <person name="Kallel S."/>
        </authorList>
    </citation>
    <scope>NUCLEOTIDE SEQUENCE</scope>
    <source>
        <strain evidence="1">K-TC2</strain>
    </source>
</reference>
<evidence type="ECO:0000313" key="2">
    <source>
        <dbReference type="Proteomes" id="UP001144805"/>
    </source>
</evidence>
<protein>
    <submittedName>
        <fullName evidence="1">DUF3572 domain-containing protein</fullName>
    </submittedName>
</protein>
<dbReference type="EMBL" id="JAPKNK010000009">
    <property type="protein sequence ID" value="MCX5571332.1"/>
    <property type="molecule type" value="Genomic_DNA"/>
</dbReference>